<reference evidence="3 4" key="1">
    <citation type="submission" date="2018-10" db="EMBL/GenBank/DDBJ databases">
        <authorList>
            <person name="Criscuolo A."/>
        </authorList>
    </citation>
    <scope>NUCLEOTIDE SEQUENCE [LARGE SCALE GENOMIC DNA]</scope>
    <source>
        <strain evidence="3">DnA1</strain>
    </source>
</reference>
<evidence type="ECO:0000259" key="2">
    <source>
        <dbReference type="SMART" id="SM00642"/>
    </source>
</evidence>
<dbReference type="EMBL" id="UWPJ01000023">
    <property type="protein sequence ID" value="VCU70762.1"/>
    <property type="molecule type" value="Genomic_DNA"/>
</dbReference>
<evidence type="ECO:0000313" key="4">
    <source>
        <dbReference type="Proteomes" id="UP000277294"/>
    </source>
</evidence>
<dbReference type="GO" id="GO:0030980">
    <property type="term" value="P:alpha-glucan catabolic process"/>
    <property type="evidence" value="ECO:0007669"/>
    <property type="project" value="TreeGrafter"/>
</dbReference>
<accession>A0A3P4B3Z6</accession>
<dbReference type="AlphaFoldDB" id="A0A3P4B3Z6"/>
<sequence>MSAKSKRRAAPAAHAGNAAPASGVPRATVRLQLHAGFTFDDAAAQADYFHALGISHVYLSPVTCARPGSEHGYDTVDYRAVNPELGGEPGLRQLAARLRALGMGLVVDIVPNHMGASSHNAWWWSVLREGRDSPYAEYFDIDWEPEEPALRGKLLAPFLGEPYGQVLAAGELSLQREERGDDWFVAYCGARFPVAPECRDEIAAQPPGAYDASTEAGRARLHALLERQHYRLAWWRTAAEAINWRRFFEVSDLVGVRVEREEVRQATHALIFRLYAEGLIDGVRVDHIDGLADPAGYCRYLRENLGELNAQRPSECPQDVPYIVVEKILADDEPLPAGWRVHGTTGYDFMNDAGALLHAPDGEIPLTAQWQAVSGETRDFRALVLEVRRKLAAQNFAGECEALVRVLHRIAGADLATRDWAPPAIRRVLTELLVHFPVYRTYAAGEAPPAADGIAMGIAARGARRALRRAEHGLLDLLVDWLGRAPDPAIAPALRAWRHEAIRRFQQVTAPLAAKSVEDTGFYRYGRLLSRNEVGSDPGVFALDAEGFHRKVLARAAHTPDAMLATATHDHKRGEDLRARLAVLSELSPEWLRLVAGWMRRHDIYRSREGPRPAAADEYMLYQMLFGAWPLDLQVEDAEGLRALGDRVAEWQTKSLREAKLRSSWVLPADEYEQACHGFLRAVLDPRRNGRTLLELASLAARAGAAGALNGLAQTLLRMTVPGVPDLYQGTELWDFSLVDPDNRRPVDYALRRAMLEDAAHADPAALVARWRDGGIKQALVRRTLELRRREPDLFRRGDYLPLVVQGDAAGSVLAFARRYRQRLAVVVMPHCAADLVLAAAASPVPHVPAQAWGDTAVSVAGLTSERVLRHALGGSDCRIEGGALAVGDALAQFPVALLYS</sequence>
<dbReference type="EC" id="5.4.99.15" evidence="3"/>
<keyword evidence="4" id="KW-1185">Reference proteome</keyword>
<feature type="compositionally biased region" description="Low complexity" evidence="1">
    <location>
        <begin position="10"/>
        <end position="21"/>
    </location>
</feature>
<feature type="domain" description="Glycosyl hydrolase family 13 catalytic" evidence="2">
    <location>
        <begin position="38"/>
        <end position="468"/>
    </location>
</feature>
<dbReference type="InterPro" id="IPR012767">
    <property type="entry name" value="Trehalose_TreY"/>
</dbReference>
<dbReference type="CDD" id="cd11336">
    <property type="entry name" value="AmyAc_MTSase"/>
    <property type="match status" value="1"/>
</dbReference>
<dbReference type="NCBIfam" id="TIGR02401">
    <property type="entry name" value="trehalose_TreY"/>
    <property type="match status" value="1"/>
</dbReference>
<dbReference type="SMART" id="SM00642">
    <property type="entry name" value="Aamy"/>
    <property type="match status" value="1"/>
</dbReference>
<evidence type="ECO:0000256" key="1">
    <source>
        <dbReference type="SAM" id="MobiDB-lite"/>
    </source>
</evidence>
<dbReference type="Gene3D" id="3.20.20.80">
    <property type="entry name" value="Glycosidases"/>
    <property type="match status" value="1"/>
</dbReference>
<dbReference type="SUPFAM" id="SSF51445">
    <property type="entry name" value="(Trans)glycosidases"/>
    <property type="match status" value="1"/>
</dbReference>
<dbReference type="RefSeq" id="WP_124080230.1">
    <property type="nucleotide sequence ID" value="NZ_UWPJ01000023.1"/>
</dbReference>
<organism evidence="3 4">
    <name type="scientific">Pigmentiphaga humi</name>
    <dbReference type="NCBI Taxonomy" id="2478468"/>
    <lineage>
        <taxon>Bacteria</taxon>
        <taxon>Pseudomonadati</taxon>
        <taxon>Pseudomonadota</taxon>
        <taxon>Betaproteobacteria</taxon>
        <taxon>Burkholderiales</taxon>
        <taxon>Alcaligenaceae</taxon>
        <taxon>Pigmentiphaga</taxon>
    </lineage>
</organism>
<dbReference type="InterPro" id="IPR017853">
    <property type="entry name" value="GH"/>
</dbReference>
<dbReference type="Pfam" id="PF00128">
    <property type="entry name" value="Alpha-amylase"/>
    <property type="match status" value="1"/>
</dbReference>
<evidence type="ECO:0000313" key="3">
    <source>
        <dbReference type="EMBL" id="VCU70762.1"/>
    </source>
</evidence>
<proteinExistence type="predicted"/>
<protein>
    <submittedName>
        <fullName evidence="3">Maltooligosyl trehalose synthase</fullName>
        <ecNumber evidence="3">5.4.99.15</ecNumber>
    </submittedName>
</protein>
<dbReference type="GO" id="GO:0005992">
    <property type="term" value="P:trehalose biosynthetic process"/>
    <property type="evidence" value="ECO:0007669"/>
    <property type="project" value="TreeGrafter"/>
</dbReference>
<gene>
    <name evidence="3" type="primary">treY</name>
    <name evidence="3" type="ORF">PIGHUM_02838</name>
</gene>
<dbReference type="PANTHER" id="PTHR10357:SF216">
    <property type="entry name" value="MALTOOLIGOSYL TREHALOSE SYNTHASE-RELATED"/>
    <property type="match status" value="1"/>
</dbReference>
<dbReference type="PANTHER" id="PTHR10357">
    <property type="entry name" value="ALPHA-AMYLASE FAMILY MEMBER"/>
    <property type="match status" value="1"/>
</dbReference>
<dbReference type="Gene3D" id="1.10.150.200">
    <property type="entry name" value="Maltooligosyl trehalose synthase, domain 3"/>
    <property type="match status" value="1"/>
</dbReference>
<dbReference type="OrthoDB" id="9761577at2"/>
<name>A0A3P4B3Z6_9BURK</name>
<dbReference type="InterPro" id="IPR006047">
    <property type="entry name" value="GH13_cat_dom"/>
</dbReference>
<dbReference type="GO" id="GO:0047470">
    <property type="term" value="F:(1,4)-alpha-D-glucan 1-alpha-D-glucosylmutase activity"/>
    <property type="evidence" value="ECO:0007669"/>
    <property type="project" value="UniProtKB-EC"/>
</dbReference>
<dbReference type="Gene3D" id="3.30.1590.10">
    <property type="entry name" value="Maltooligosyl trehalose synthase, domain 2"/>
    <property type="match status" value="1"/>
</dbReference>
<dbReference type="Gene3D" id="1.10.10.470">
    <property type="entry name" value="Maltooligosyl trehalose synthase, domain 4"/>
    <property type="match status" value="1"/>
</dbReference>
<dbReference type="InterPro" id="IPR013797">
    <property type="entry name" value="Maltooligo_trehalose_synth_4"/>
</dbReference>
<feature type="region of interest" description="Disordered" evidence="1">
    <location>
        <begin position="1"/>
        <end position="21"/>
    </location>
</feature>
<dbReference type="Proteomes" id="UP000277294">
    <property type="component" value="Unassembled WGS sequence"/>
</dbReference>
<keyword evidence="3" id="KW-0413">Isomerase</keyword>